<accession>A0A3S0WTJ5</accession>
<sequence length="106" mass="11636">MAGATQEEDPMSLDQLWYSLDEAADRYGVTRRAVERWARDGRIVVTTLAGTTRRISAASLLAFEQANRAVTLPPALTPDDAAPSGNTGGDTKRKRVRPSTKPRRPR</sequence>
<evidence type="ECO:0000259" key="2">
    <source>
        <dbReference type="Pfam" id="PF12728"/>
    </source>
</evidence>
<dbReference type="GO" id="GO:0003677">
    <property type="term" value="F:DNA binding"/>
    <property type="evidence" value="ECO:0007669"/>
    <property type="project" value="UniProtKB-KW"/>
</dbReference>
<reference evidence="3 4" key="1">
    <citation type="submission" date="2018-12" db="EMBL/GenBank/DDBJ databases">
        <authorList>
            <person name="Yang Y."/>
        </authorList>
    </citation>
    <scope>NUCLEOTIDE SEQUENCE [LARGE SCALE GENOMIC DNA]</scope>
    <source>
        <strain evidence="3 4">GSF71</strain>
    </source>
</reference>
<evidence type="ECO:0000313" key="4">
    <source>
        <dbReference type="Proteomes" id="UP000280346"/>
    </source>
</evidence>
<dbReference type="Pfam" id="PF12728">
    <property type="entry name" value="HTH_17"/>
    <property type="match status" value="1"/>
</dbReference>
<proteinExistence type="predicted"/>
<evidence type="ECO:0000256" key="1">
    <source>
        <dbReference type="SAM" id="MobiDB-lite"/>
    </source>
</evidence>
<dbReference type="InterPro" id="IPR009061">
    <property type="entry name" value="DNA-bd_dom_put_sf"/>
</dbReference>
<dbReference type="Proteomes" id="UP000280346">
    <property type="component" value="Unassembled WGS sequence"/>
</dbReference>
<feature type="domain" description="Helix-turn-helix" evidence="2">
    <location>
        <begin position="17"/>
        <end position="67"/>
    </location>
</feature>
<evidence type="ECO:0000313" key="3">
    <source>
        <dbReference type="EMBL" id="RUQ68092.1"/>
    </source>
</evidence>
<dbReference type="AlphaFoldDB" id="A0A3S0WTJ5"/>
<dbReference type="InterPro" id="IPR010093">
    <property type="entry name" value="SinI_DNA-bd"/>
</dbReference>
<dbReference type="SUPFAM" id="SSF46955">
    <property type="entry name" value="Putative DNA-binding domain"/>
    <property type="match status" value="1"/>
</dbReference>
<feature type="compositionally biased region" description="Low complexity" evidence="1">
    <location>
        <begin position="72"/>
        <end position="83"/>
    </location>
</feature>
<dbReference type="NCBIfam" id="TIGR01764">
    <property type="entry name" value="excise"/>
    <property type="match status" value="1"/>
</dbReference>
<organism evidence="3 4">
    <name type="scientific">Azospirillum doebereinerae</name>
    <dbReference type="NCBI Taxonomy" id="92933"/>
    <lineage>
        <taxon>Bacteria</taxon>
        <taxon>Pseudomonadati</taxon>
        <taxon>Pseudomonadota</taxon>
        <taxon>Alphaproteobacteria</taxon>
        <taxon>Rhodospirillales</taxon>
        <taxon>Azospirillaceae</taxon>
        <taxon>Azospirillum</taxon>
    </lineage>
</organism>
<dbReference type="OrthoDB" id="5397962at2"/>
<name>A0A3S0WTJ5_9PROT</name>
<keyword evidence="3" id="KW-0238">DNA-binding</keyword>
<feature type="region of interest" description="Disordered" evidence="1">
    <location>
        <begin position="72"/>
        <end position="106"/>
    </location>
</feature>
<dbReference type="InterPro" id="IPR041657">
    <property type="entry name" value="HTH_17"/>
</dbReference>
<comment type="caution">
    <text evidence="3">The sequence shown here is derived from an EMBL/GenBank/DDBJ whole genome shotgun (WGS) entry which is preliminary data.</text>
</comment>
<feature type="compositionally biased region" description="Basic residues" evidence="1">
    <location>
        <begin position="92"/>
        <end position="106"/>
    </location>
</feature>
<keyword evidence="4" id="KW-1185">Reference proteome</keyword>
<dbReference type="EMBL" id="RZIJ01000015">
    <property type="protein sequence ID" value="RUQ68092.1"/>
    <property type="molecule type" value="Genomic_DNA"/>
</dbReference>
<gene>
    <name evidence="3" type="ORF">EJ913_18420</name>
</gene>
<protein>
    <submittedName>
        <fullName evidence="3">DNA-binding protein</fullName>
    </submittedName>
</protein>